<dbReference type="GO" id="GO:0005886">
    <property type="term" value="C:plasma membrane"/>
    <property type="evidence" value="ECO:0007669"/>
    <property type="project" value="TreeGrafter"/>
</dbReference>
<name>F0I6H7_STRSA</name>
<dbReference type="InterPro" id="IPR003439">
    <property type="entry name" value="ABC_transporter-like_ATP-bd"/>
</dbReference>
<dbReference type="InterPro" id="IPR015854">
    <property type="entry name" value="ABC_transpr_LolD-like"/>
</dbReference>
<dbReference type="GO" id="GO:0005524">
    <property type="term" value="F:ATP binding"/>
    <property type="evidence" value="ECO:0007669"/>
    <property type="project" value="InterPro"/>
</dbReference>
<dbReference type="Pfam" id="PF00005">
    <property type="entry name" value="ABC_tran"/>
    <property type="match status" value="1"/>
</dbReference>
<dbReference type="PANTHER" id="PTHR24220:SF659">
    <property type="entry name" value="TRANSPORTER, PUTATIVE-RELATED"/>
    <property type="match status" value="1"/>
</dbReference>
<dbReference type="GO" id="GO:0022857">
    <property type="term" value="F:transmembrane transporter activity"/>
    <property type="evidence" value="ECO:0007669"/>
    <property type="project" value="TreeGrafter"/>
</dbReference>
<reference evidence="2 3" key="1">
    <citation type="submission" date="2011-02" db="EMBL/GenBank/DDBJ databases">
        <authorList>
            <person name="Muzny D."/>
            <person name="Qin X."/>
            <person name="Deng J."/>
            <person name="Jiang H."/>
            <person name="Liu Y."/>
            <person name="Qu J."/>
            <person name="Song X.-Z."/>
            <person name="Zhang L."/>
            <person name="Thornton R."/>
            <person name="Coyle M."/>
            <person name="Francisco L."/>
            <person name="Jackson L."/>
            <person name="Javaid M."/>
            <person name="Korchina V."/>
            <person name="Kovar C."/>
            <person name="Mata R."/>
            <person name="Mathew T."/>
            <person name="Ngo R."/>
            <person name="Nguyen L."/>
            <person name="Nguyen N."/>
            <person name="Okwuonu G."/>
            <person name="Ongeri F."/>
            <person name="Pham C."/>
            <person name="Simmons D."/>
            <person name="Wilczek-Boney K."/>
            <person name="Hale W."/>
            <person name="Jakkamsetti A."/>
            <person name="Pham P."/>
            <person name="Ruth R."/>
            <person name="San Lucas F."/>
            <person name="Warren J."/>
            <person name="Zhang J."/>
            <person name="Zhao Z."/>
            <person name="Zhou C."/>
            <person name="Zhu D."/>
            <person name="Lee S."/>
            <person name="Bess C."/>
            <person name="Blankenburg K."/>
            <person name="Forbes L."/>
            <person name="Fu Q."/>
            <person name="Gubbala S."/>
            <person name="Hirani K."/>
            <person name="Jayaseelan J.C."/>
            <person name="Lara F."/>
            <person name="Munidasa M."/>
            <person name="Palculict T."/>
            <person name="Patil S."/>
            <person name="Pu L.-L."/>
            <person name="Saada N."/>
            <person name="Tang L."/>
            <person name="Weissenberger G."/>
            <person name="Zhu Y."/>
            <person name="Hemphill L."/>
            <person name="Shang Y."/>
            <person name="Youmans B."/>
            <person name="Ayvaz T."/>
            <person name="Ross M."/>
            <person name="Santibanez J."/>
            <person name="Aqrawi P."/>
            <person name="Gross S."/>
            <person name="Joshi V."/>
            <person name="Fowler G."/>
            <person name="Nazareth L."/>
            <person name="Reid J."/>
            <person name="Worley K."/>
            <person name="Petrosino J."/>
            <person name="Highlander S."/>
            <person name="Gibbs R."/>
        </authorList>
    </citation>
    <scope>NUCLEOTIDE SEQUENCE [LARGE SCALE GENOMIC DNA]</scope>
    <source>
        <strain evidence="2 3">SK115</strain>
    </source>
</reference>
<evidence type="ECO:0000313" key="3">
    <source>
        <dbReference type="Proteomes" id="UP000003351"/>
    </source>
</evidence>
<comment type="caution">
    <text evidence="2">The sequence shown here is derived from an EMBL/GenBank/DDBJ whole genome shotgun (WGS) entry which is preliminary data.</text>
</comment>
<feature type="domain" description="ABC transporter" evidence="1">
    <location>
        <begin position="11"/>
        <end position="40"/>
    </location>
</feature>
<sequence length="86" mass="10014">MKALEGKTPSNQTLPGGEKQRLEIARALYHNRQFILADEVKANLDLKNQEKISQLLFSLPQALVEVIHHYSEEELKRYDKVIKLER</sequence>
<dbReference type="EMBL" id="AEXW01000004">
    <property type="protein sequence ID" value="EGD32477.1"/>
    <property type="molecule type" value="Genomic_DNA"/>
</dbReference>
<evidence type="ECO:0000259" key="1">
    <source>
        <dbReference type="Pfam" id="PF00005"/>
    </source>
</evidence>
<proteinExistence type="predicted"/>
<dbReference type="PATRIC" id="fig|888810.3.peg.398"/>
<dbReference type="SUPFAM" id="SSF52540">
    <property type="entry name" value="P-loop containing nucleoside triphosphate hydrolases"/>
    <property type="match status" value="1"/>
</dbReference>
<dbReference type="PANTHER" id="PTHR24220">
    <property type="entry name" value="IMPORT ATP-BINDING PROTEIN"/>
    <property type="match status" value="1"/>
</dbReference>
<accession>F0I6H7</accession>
<dbReference type="GO" id="GO:0016887">
    <property type="term" value="F:ATP hydrolysis activity"/>
    <property type="evidence" value="ECO:0007669"/>
    <property type="project" value="InterPro"/>
</dbReference>
<evidence type="ECO:0000313" key="2">
    <source>
        <dbReference type="EMBL" id="EGD32477.1"/>
    </source>
</evidence>
<dbReference type="Gene3D" id="3.40.50.300">
    <property type="entry name" value="P-loop containing nucleotide triphosphate hydrolases"/>
    <property type="match status" value="1"/>
</dbReference>
<dbReference type="InterPro" id="IPR027417">
    <property type="entry name" value="P-loop_NTPase"/>
</dbReference>
<gene>
    <name evidence="2" type="ORF">HMPREF9382_0410</name>
</gene>
<dbReference type="AlphaFoldDB" id="F0I6H7"/>
<protein>
    <submittedName>
        <fullName evidence="2">ABC superfamily ATP binding cassette transporter ATP binding/permease</fullName>
    </submittedName>
</protein>
<dbReference type="HOGENOM" id="CLU_186707_0_0_9"/>
<dbReference type="Proteomes" id="UP000003351">
    <property type="component" value="Unassembled WGS sequence"/>
</dbReference>
<organism evidence="2 3">
    <name type="scientific">Streptococcus sanguinis SK115</name>
    <dbReference type="NCBI Taxonomy" id="888810"/>
    <lineage>
        <taxon>Bacteria</taxon>
        <taxon>Bacillati</taxon>
        <taxon>Bacillota</taxon>
        <taxon>Bacilli</taxon>
        <taxon>Lactobacillales</taxon>
        <taxon>Streptococcaceae</taxon>
        <taxon>Streptococcus</taxon>
    </lineage>
</organism>